<accession>A0A1G1ZX34</accession>
<gene>
    <name evidence="1" type="ORF">A2586_01930</name>
</gene>
<reference evidence="1 2" key="1">
    <citation type="journal article" date="2016" name="Nat. Commun.">
        <title>Thousands of microbial genomes shed light on interconnected biogeochemical processes in an aquifer system.</title>
        <authorList>
            <person name="Anantharaman K."/>
            <person name="Brown C.T."/>
            <person name="Hug L.A."/>
            <person name="Sharon I."/>
            <person name="Castelle C.J."/>
            <person name="Probst A.J."/>
            <person name="Thomas B.C."/>
            <person name="Singh A."/>
            <person name="Wilkins M.J."/>
            <person name="Karaoz U."/>
            <person name="Brodie E.L."/>
            <person name="Williams K.H."/>
            <person name="Hubbard S.S."/>
            <person name="Banfield J.F."/>
        </authorList>
    </citation>
    <scope>NUCLEOTIDE SEQUENCE [LARGE SCALE GENOMIC DNA]</scope>
</reference>
<dbReference type="EMBL" id="MHJO01000019">
    <property type="protein sequence ID" value="OGY69134.1"/>
    <property type="molecule type" value="Genomic_DNA"/>
</dbReference>
<sequence>MGRVNIRLLTNNQFDYYLKCFETLRPLFRQLRGTSDDLKNPTPGFYVNIASDSRNIPSLRLVYYTIDPFRTKAIINDFLGKNGKAFEVFPEYVEGDVLSTPRVDDELWFKNSLSDNTKIFLDLIDSLSKEVVEMIICRFIVMYLIPSAFGKIEAHPRIFWDPLFEKYSPHFRELEGDSLVEDYWLDSLRFNPGQKSFPFHFPINMIIGPGEDFLKLGIYELFIKKYNPNTSL</sequence>
<comment type="caution">
    <text evidence="1">The sequence shown here is derived from an EMBL/GenBank/DDBJ whole genome shotgun (WGS) entry which is preliminary data.</text>
</comment>
<evidence type="ECO:0000313" key="1">
    <source>
        <dbReference type="EMBL" id="OGY69134.1"/>
    </source>
</evidence>
<protein>
    <submittedName>
        <fullName evidence="1">Uncharacterized protein</fullName>
    </submittedName>
</protein>
<proteinExistence type="predicted"/>
<name>A0A1G1ZX34_9BACT</name>
<evidence type="ECO:0000313" key="2">
    <source>
        <dbReference type="Proteomes" id="UP000176611"/>
    </source>
</evidence>
<dbReference type="AlphaFoldDB" id="A0A1G1ZX34"/>
<organism evidence="1 2">
    <name type="scientific">Candidatus Harrisonbacteria bacterium RIFOXYD1_FULL_40_9</name>
    <dbReference type="NCBI Taxonomy" id="1798412"/>
    <lineage>
        <taxon>Bacteria</taxon>
        <taxon>Candidatus Harrisoniibacteriota</taxon>
    </lineage>
</organism>
<dbReference type="Proteomes" id="UP000176611">
    <property type="component" value="Unassembled WGS sequence"/>
</dbReference>